<dbReference type="InterPro" id="IPR036397">
    <property type="entry name" value="RNaseH_sf"/>
</dbReference>
<dbReference type="InterPro" id="IPR023859">
    <property type="entry name" value="DNA-bd_curved-DNA"/>
</dbReference>
<organism evidence="7 8">
    <name type="scientific">Klebsiella pneumoniae IS43</name>
    <dbReference type="NCBI Taxonomy" id="1432552"/>
    <lineage>
        <taxon>Bacteria</taxon>
        <taxon>Pseudomonadati</taxon>
        <taxon>Pseudomonadota</taxon>
        <taxon>Gammaproteobacteria</taxon>
        <taxon>Enterobacterales</taxon>
        <taxon>Enterobacteriaceae</taxon>
        <taxon>Klebsiella/Raoultella group</taxon>
        <taxon>Klebsiella</taxon>
        <taxon>Klebsiella pneumoniae complex</taxon>
    </lineage>
</organism>
<dbReference type="Gene3D" id="3.30.420.10">
    <property type="entry name" value="Ribonuclease H-like superfamily/Ribonuclease H"/>
    <property type="match status" value="1"/>
</dbReference>
<dbReference type="InterPro" id="IPR002939">
    <property type="entry name" value="DnaJ_C"/>
</dbReference>
<dbReference type="InterPro" id="IPR008971">
    <property type="entry name" value="HSP40/DnaJ_pept-bd"/>
</dbReference>
<dbReference type="SUPFAM" id="SSF46565">
    <property type="entry name" value="Chaperone J-domain"/>
    <property type="match status" value="1"/>
</dbReference>
<dbReference type="InterPro" id="IPR012337">
    <property type="entry name" value="RNaseH-like_sf"/>
</dbReference>
<dbReference type="CDD" id="cd06257">
    <property type="entry name" value="DnaJ"/>
    <property type="match status" value="1"/>
</dbReference>
<evidence type="ECO:0000256" key="4">
    <source>
        <dbReference type="HAMAP-Rule" id="MF_01154"/>
    </source>
</evidence>
<keyword evidence="8" id="KW-1185">Reference proteome</keyword>
<comment type="function">
    <text evidence="4">DNA-binding protein that preferentially recognizes a curved DNA sequence. It is probably a functional analog of DnaJ; displays overlapping activities with DnaJ, but functions under different conditions, probably acting as a molecular chaperone in an adaptive response to environmental stresses other than heat shock. Lacks autonomous chaperone activity; binds native substrates and targets them for recognition by DnaK. Its activity is inhibited by the binding of CbpM.</text>
</comment>
<dbReference type="PROSITE" id="PS00636">
    <property type="entry name" value="DNAJ_1"/>
    <property type="match status" value="1"/>
</dbReference>
<dbReference type="Pfam" id="PF01556">
    <property type="entry name" value="DnaJ_C"/>
    <property type="match status" value="1"/>
</dbReference>
<feature type="domain" description="J" evidence="5">
    <location>
        <begin position="170"/>
        <end position="234"/>
    </location>
</feature>
<dbReference type="GO" id="GO:0042026">
    <property type="term" value="P:protein refolding"/>
    <property type="evidence" value="ECO:0007669"/>
    <property type="project" value="TreeGrafter"/>
</dbReference>
<dbReference type="Gene3D" id="1.20.5.460">
    <property type="entry name" value="Single helix bin"/>
    <property type="match status" value="1"/>
</dbReference>
<evidence type="ECO:0000256" key="3">
    <source>
        <dbReference type="ARBA" id="ARBA00023186"/>
    </source>
</evidence>
<dbReference type="Gene3D" id="1.10.287.110">
    <property type="entry name" value="DnaJ domain"/>
    <property type="match status" value="1"/>
</dbReference>
<dbReference type="SMART" id="SM00271">
    <property type="entry name" value="DnaJ"/>
    <property type="match status" value="1"/>
</dbReference>
<dbReference type="PANTHER" id="PTHR43096:SF52">
    <property type="entry name" value="DNAJ HOMOLOG 1, MITOCHONDRIAL-RELATED"/>
    <property type="match status" value="1"/>
</dbReference>
<dbReference type="SUPFAM" id="SSF49493">
    <property type="entry name" value="HSP40/DnaJ peptide-binding domain"/>
    <property type="match status" value="2"/>
</dbReference>
<keyword evidence="1 4" id="KW-0963">Cytoplasm</keyword>
<dbReference type="GO" id="GO:0015074">
    <property type="term" value="P:DNA integration"/>
    <property type="evidence" value="ECO:0007669"/>
    <property type="project" value="InterPro"/>
</dbReference>
<dbReference type="SUPFAM" id="SSF53098">
    <property type="entry name" value="Ribonuclease H-like"/>
    <property type="match status" value="1"/>
</dbReference>
<dbReference type="InterPro" id="IPR001623">
    <property type="entry name" value="DnaJ_domain"/>
</dbReference>
<dbReference type="FunFam" id="2.60.260.20:FF:000008">
    <property type="entry name" value="Curved DNA-binding protein"/>
    <property type="match status" value="1"/>
</dbReference>
<dbReference type="AlphaFoldDB" id="W1DUK0"/>
<gene>
    <name evidence="4" type="primary">cbpA</name>
</gene>
<name>W1DUK0_KLEPN</name>
<dbReference type="PRINTS" id="PR00625">
    <property type="entry name" value="JDOMAIN"/>
</dbReference>
<dbReference type="PANTHER" id="PTHR43096">
    <property type="entry name" value="DNAJ HOMOLOG 1, MITOCHONDRIAL-RELATED"/>
    <property type="match status" value="1"/>
</dbReference>
<evidence type="ECO:0000313" key="8">
    <source>
        <dbReference type="Proteomes" id="UP000019183"/>
    </source>
</evidence>
<feature type="domain" description="Integrase catalytic" evidence="6">
    <location>
        <begin position="1"/>
        <end position="153"/>
    </location>
</feature>
<dbReference type="PROSITE" id="PS50994">
    <property type="entry name" value="INTEGRASE"/>
    <property type="match status" value="1"/>
</dbReference>
<comment type="caution">
    <text evidence="7">The sequence shown here is derived from an EMBL/GenBank/DDBJ whole genome shotgun (WGS) entry which is preliminary data.</text>
</comment>
<keyword evidence="2 4" id="KW-0238">DNA-binding</keyword>
<comment type="subcellular location">
    <subcellularLocation>
        <location evidence="4">Cytoplasm</location>
        <location evidence="4">Nucleoid</location>
    </subcellularLocation>
</comment>
<dbReference type="InterPro" id="IPR001584">
    <property type="entry name" value="Integrase_cat-core"/>
</dbReference>
<dbReference type="PROSITE" id="PS50076">
    <property type="entry name" value="DNAJ_2"/>
    <property type="match status" value="1"/>
</dbReference>
<dbReference type="Gene3D" id="2.60.260.20">
    <property type="entry name" value="Urease metallochaperone UreE, N-terminal domain"/>
    <property type="match status" value="2"/>
</dbReference>
<evidence type="ECO:0000256" key="2">
    <source>
        <dbReference type="ARBA" id="ARBA00023125"/>
    </source>
</evidence>
<accession>W1DUK0</accession>
<dbReference type="eggNOG" id="COG0484">
    <property type="taxonomic scope" value="Bacteria"/>
</dbReference>
<dbReference type="GO" id="GO:0005737">
    <property type="term" value="C:cytoplasm"/>
    <property type="evidence" value="ECO:0007669"/>
    <property type="project" value="UniProtKB-UniRule"/>
</dbReference>
<dbReference type="Pfam" id="PF00226">
    <property type="entry name" value="DnaJ"/>
    <property type="match status" value="1"/>
</dbReference>
<dbReference type="EMBL" id="CBWK010000793">
    <property type="protein sequence ID" value="CDL12390.1"/>
    <property type="molecule type" value="Genomic_DNA"/>
</dbReference>
<dbReference type="InterPro" id="IPR036869">
    <property type="entry name" value="J_dom_sf"/>
</dbReference>
<protein>
    <recommendedName>
        <fullName evidence="4">Curved DNA-binding protein</fullName>
    </recommendedName>
</protein>
<dbReference type="InterPro" id="IPR018253">
    <property type="entry name" value="DnaJ_domain_CS"/>
</dbReference>
<evidence type="ECO:0000256" key="1">
    <source>
        <dbReference type="ARBA" id="ARBA00022490"/>
    </source>
</evidence>
<reference evidence="7" key="1">
    <citation type="submission" date="2013-10" db="EMBL/GenBank/DDBJ databases">
        <title>Antibiotic resistance diversity of beta-lactamase producers in the General Hospital Vienna.</title>
        <authorList>
            <person name="Barisic I."/>
            <person name="Mitteregger D."/>
            <person name="Hirschl A.M."/>
            <person name="Noehammer C."/>
            <person name="Wiesinger-Mayr H."/>
        </authorList>
    </citation>
    <scope>NUCLEOTIDE SEQUENCE [LARGE SCALE GENOMIC DNA]</scope>
    <source>
        <strain evidence="7">IS43</strain>
    </source>
</reference>
<evidence type="ECO:0000259" key="6">
    <source>
        <dbReference type="PROSITE" id="PS50994"/>
    </source>
</evidence>
<dbReference type="GO" id="GO:0051082">
    <property type="term" value="F:unfolded protein binding"/>
    <property type="evidence" value="ECO:0007669"/>
    <property type="project" value="InterPro"/>
</dbReference>
<dbReference type="NCBIfam" id="NF007618">
    <property type="entry name" value="PRK10266.1"/>
    <property type="match status" value="1"/>
</dbReference>
<evidence type="ECO:0000313" key="7">
    <source>
        <dbReference type="EMBL" id="CDL12390.1"/>
    </source>
</evidence>
<dbReference type="GO" id="GO:0003681">
    <property type="term" value="F:bent DNA binding"/>
    <property type="evidence" value="ECO:0007669"/>
    <property type="project" value="UniProtKB-UniRule"/>
</dbReference>
<sequence>MDAIELRMGDLRRYIITMIDEHSDYALALAVPSLNSDITSHFFSKATKLFPVAIRQVVTDNGKEFLGNFDKTLQEASIKHIWTYPYTPKMNATCERFNRTLREQFIEFNELLLFEDLNLFNQRMAEYLVLYNSKRPHKSLELMTPVDYILRESKKLQYVVDPYKIMELKDYYAILGVQPTDDLKTIKTAYRRLARKYHPDVSKENDAEAKFKDLAEAWEVLKDEQRRAEYDQLWQHRNDPGFGRQRQTHEQSYSQQDFDDIFSSMFGQQAHQRRRQHAARGHDLEIEVAVFLEETLAEQTRTISYNLPVYNVFGMIESETPKTLNVKIPAGVVDGQRIRLKGQGTPGENGGPNGDLWLVIHIAPHPLFDIVGHNLEIVLPLAPWEAALGAKVTVPTLKESILLTVPPGSQAGQRLRIKGKGLVSKTHTGDLFAVIKIVMPPKPDEKARELWQQLAAAEASFDPRKTWGKA</sequence>
<dbReference type="CDD" id="cd10747">
    <property type="entry name" value="DnaJ_C"/>
    <property type="match status" value="1"/>
</dbReference>
<dbReference type="GO" id="GO:0009295">
    <property type="term" value="C:nucleoid"/>
    <property type="evidence" value="ECO:0007669"/>
    <property type="project" value="UniProtKB-SubCell"/>
</dbReference>
<keyword evidence="3 4" id="KW-0143">Chaperone</keyword>
<evidence type="ECO:0000259" key="5">
    <source>
        <dbReference type="PROSITE" id="PS50076"/>
    </source>
</evidence>
<dbReference type="HAMAP" id="MF_01154">
    <property type="entry name" value="CbpA"/>
    <property type="match status" value="1"/>
</dbReference>
<dbReference type="Pfam" id="PF13683">
    <property type="entry name" value="rve_3"/>
    <property type="match status" value="1"/>
</dbReference>
<proteinExistence type="inferred from homology"/>
<dbReference type="Proteomes" id="UP000019183">
    <property type="component" value="Unassembled WGS sequence"/>
</dbReference>